<reference evidence="2" key="1">
    <citation type="journal article" date="2023" name="G3 (Bethesda)">
        <title>Genome assembly and association tests identify interacting loci associated with vigor, precocity, and sex in interspecific pistachio rootstocks.</title>
        <authorList>
            <person name="Palmer W."/>
            <person name="Jacygrad E."/>
            <person name="Sagayaradj S."/>
            <person name="Cavanaugh K."/>
            <person name="Han R."/>
            <person name="Bertier L."/>
            <person name="Beede B."/>
            <person name="Kafkas S."/>
            <person name="Golino D."/>
            <person name="Preece J."/>
            <person name="Michelmore R."/>
        </authorList>
    </citation>
    <scope>NUCLEOTIDE SEQUENCE [LARGE SCALE GENOMIC DNA]</scope>
</reference>
<accession>A0ACC0XEA7</accession>
<sequence length="154" mass="17663">MVHLSGVFFYVDIRLSTILVYPTSLRTWQVRDRVVAIRIGREQCQQKTIKEEDKITTKLASLQEDMADQPISLIAKNLSGVGKPSEEVDRALDEHESAMANMIQEVDKLRLNTLKEFINILTPEQAVDFLASSKKLHLCVHEWGERRDRKSGRT</sequence>
<comment type="caution">
    <text evidence="1">The sequence shown here is derived from an EMBL/GenBank/DDBJ whole genome shotgun (WGS) entry which is preliminary data.</text>
</comment>
<dbReference type="Proteomes" id="UP001163603">
    <property type="component" value="Chromosome 12"/>
</dbReference>
<dbReference type="EMBL" id="CM047747">
    <property type="protein sequence ID" value="KAJ0016670.1"/>
    <property type="molecule type" value="Genomic_DNA"/>
</dbReference>
<evidence type="ECO:0000313" key="2">
    <source>
        <dbReference type="Proteomes" id="UP001163603"/>
    </source>
</evidence>
<proteinExistence type="predicted"/>
<organism evidence="1 2">
    <name type="scientific">Pistacia integerrima</name>
    <dbReference type="NCBI Taxonomy" id="434235"/>
    <lineage>
        <taxon>Eukaryota</taxon>
        <taxon>Viridiplantae</taxon>
        <taxon>Streptophyta</taxon>
        <taxon>Embryophyta</taxon>
        <taxon>Tracheophyta</taxon>
        <taxon>Spermatophyta</taxon>
        <taxon>Magnoliopsida</taxon>
        <taxon>eudicotyledons</taxon>
        <taxon>Gunneridae</taxon>
        <taxon>Pentapetalae</taxon>
        <taxon>rosids</taxon>
        <taxon>malvids</taxon>
        <taxon>Sapindales</taxon>
        <taxon>Anacardiaceae</taxon>
        <taxon>Pistacia</taxon>
    </lineage>
</organism>
<evidence type="ECO:0000313" key="1">
    <source>
        <dbReference type="EMBL" id="KAJ0016670.1"/>
    </source>
</evidence>
<gene>
    <name evidence="1" type="ORF">Pint_10380</name>
</gene>
<keyword evidence="2" id="KW-1185">Reference proteome</keyword>
<name>A0ACC0XEA7_9ROSI</name>
<protein>
    <submittedName>
        <fullName evidence="1">Uncharacterized protein</fullName>
    </submittedName>
</protein>